<keyword evidence="9" id="KW-1185">Reference proteome</keyword>
<feature type="compositionally biased region" description="Acidic residues" evidence="6">
    <location>
        <begin position="108"/>
        <end position="123"/>
    </location>
</feature>
<keyword evidence="3" id="KW-0597">Phosphoprotein</keyword>
<comment type="caution">
    <text evidence="8">The sequence shown here is derived from an EMBL/GenBank/DDBJ whole genome shotgun (WGS) entry which is preliminary data.</text>
</comment>
<feature type="compositionally biased region" description="Acidic residues" evidence="6">
    <location>
        <begin position="67"/>
        <end position="88"/>
    </location>
</feature>
<protein>
    <submittedName>
        <fullName evidence="8">Sas10 C-terminal domain-containing protein</fullName>
    </submittedName>
</protein>
<keyword evidence="4" id="KW-0539">Nucleus</keyword>
<dbReference type="Proteomes" id="UP001321749">
    <property type="component" value="Unassembled WGS sequence"/>
</dbReference>
<dbReference type="PANTHER" id="PTHR13237:SF8">
    <property type="entry name" value="SOMETHING ABOUT SILENCING PROTEIN 10"/>
    <property type="match status" value="1"/>
</dbReference>
<evidence type="ECO:0000256" key="6">
    <source>
        <dbReference type="SAM" id="MobiDB-lite"/>
    </source>
</evidence>
<dbReference type="GO" id="GO:0000462">
    <property type="term" value="P:maturation of SSU-rRNA from tricistronic rRNA transcript (SSU-rRNA, 5.8S rRNA, LSU-rRNA)"/>
    <property type="evidence" value="ECO:0007669"/>
    <property type="project" value="TreeGrafter"/>
</dbReference>
<comment type="similarity">
    <text evidence="2">Belongs to the SAS10 family.</text>
</comment>
<comment type="subcellular location">
    <subcellularLocation>
        <location evidence="1">Nucleus</location>
    </subcellularLocation>
</comment>
<gene>
    <name evidence="8" type="ORF">QBC42DRAFT_274007</name>
</gene>
<dbReference type="InterPro" id="IPR007146">
    <property type="entry name" value="Sas10/Utp3/C1D"/>
</dbReference>
<sequence>MAKKRKVSRNTEPSGPREVDAKDARLTVRTYEDVADEQDEFWANRDRINLDSDDDQPRSKRLKKEDDFLEQSDEEIFAQDESDEEESEQEKKPPAGKKDRKKAPFEAYSEDEEQKGEDEEGDEGWWGASKNEYYNADTIETEADALEEEAEAKRLQAKKLSKMQEEDFAFDEDEWVNPEDQLGDDAETVTEILKEIELREDMTAEERHKLLQARYPEFDYLVDEFRDLQPLLAQLQKEAEGKPPKSLEVAKSWILGCYVATLASYFAVLTSPTRDGDGSALTLSPAELRDHEVMETLMECRDAWLKVKQFKAVRAVSVVDTDMMNEAEDDDSEIMDVDAHAQKTQKLSKAQLKAKEQKEIEKARKAKAAAKSLANLDKLLKGAKTSARGGSARPTAADSGMADDRSDFGEEEELDARTAADKAKRKKSLKFYTSQIVQKASKRAGAGRDAGGDADIPYRERLRDRQARLNAEAERRGKKDSKNGAALGDGDSDAEDAVAKRVRDDGDDEYYDMIATKAQEKRSGKAARFEALAKARKGERVVEAEELGPDGKRQITYQIQKNKGLTPHRKKAVRNPRVKKRMMFEDKKKKLRSVKAVYKGGEAKGGYQGELSGIKTGLVKSTKL</sequence>
<feature type="compositionally biased region" description="Basic and acidic residues" evidence="6">
    <location>
        <begin position="15"/>
        <end position="32"/>
    </location>
</feature>
<dbReference type="Pfam" id="PF04000">
    <property type="entry name" value="Sas10_Utp3"/>
    <property type="match status" value="1"/>
</dbReference>
<feature type="region of interest" description="Disordered" evidence="6">
    <location>
        <begin position="384"/>
        <end position="421"/>
    </location>
</feature>
<feature type="coiled-coil region" evidence="5">
    <location>
        <begin position="136"/>
        <end position="166"/>
    </location>
</feature>
<keyword evidence="5" id="KW-0175">Coiled coil</keyword>
<dbReference type="Pfam" id="PF09368">
    <property type="entry name" value="Sas10"/>
    <property type="match status" value="1"/>
</dbReference>
<feature type="compositionally biased region" description="Basic and acidic residues" evidence="6">
    <location>
        <begin position="456"/>
        <end position="482"/>
    </location>
</feature>
<dbReference type="EMBL" id="MU865031">
    <property type="protein sequence ID" value="KAK4459655.1"/>
    <property type="molecule type" value="Genomic_DNA"/>
</dbReference>
<dbReference type="InterPro" id="IPR018972">
    <property type="entry name" value="Sas10_C_dom"/>
</dbReference>
<dbReference type="PANTHER" id="PTHR13237">
    <property type="entry name" value="SOMETHING ABOUT SILENCING PROTEIN 10-RELATED"/>
    <property type="match status" value="1"/>
</dbReference>
<evidence type="ECO:0000259" key="7">
    <source>
        <dbReference type="Pfam" id="PF09368"/>
    </source>
</evidence>
<feature type="domain" description="Sas10 C-terminal" evidence="7">
    <location>
        <begin position="550"/>
        <end position="624"/>
    </location>
</feature>
<dbReference type="GO" id="GO:0032040">
    <property type="term" value="C:small-subunit processome"/>
    <property type="evidence" value="ECO:0007669"/>
    <property type="project" value="TreeGrafter"/>
</dbReference>
<feature type="region of interest" description="Disordered" evidence="6">
    <location>
        <begin position="1"/>
        <end position="129"/>
    </location>
</feature>
<evidence type="ECO:0000313" key="9">
    <source>
        <dbReference type="Proteomes" id="UP001321749"/>
    </source>
</evidence>
<reference evidence="8" key="1">
    <citation type="journal article" date="2023" name="Mol. Phylogenet. Evol.">
        <title>Genome-scale phylogeny and comparative genomics of the fungal order Sordariales.</title>
        <authorList>
            <person name="Hensen N."/>
            <person name="Bonometti L."/>
            <person name="Westerberg I."/>
            <person name="Brannstrom I.O."/>
            <person name="Guillou S."/>
            <person name="Cros-Aarteil S."/>
            <person name="Calhoun S."/>
            <person name="Haridas S."/>
            <person name="Kuo A."/>
            <person name="Mondo S."/>
            <person name="Pangilinan J."/>
            <person name="Riley R."/>
            <person name="LaButti K."/>
            <person name="Andreopoulos B."/>
            <person name="Lipzen A."/>
            <person name="Chen C."/>
            <person name="Yan M."/>
            <person name="Daum C."/>
            <person name="Ng V."/>
            <person name="Clum A."/>
            <person name="Steindorff A."/>
            <person name="Ohm R.A."/>
            <person name="Martin F."/>
            <person name="Silar P."/>
            <person name="Natvig D.O."/>
            <person name="Lalanne C."/>
            <person name="Gautier V."/>
            <person name="Ament-Velasquez S.L."/>
            <person name="Kruys A."/>
            <person name="Hutchinson M.I."/>
            <person name="Powell A.J."/>
            <person name="Barry K."/>
            <person name="Miller A.N."/>
            <person name="Grigoriev I.V."/>
            <person name="Debuchy R."/>
            <person name="Gladieux P."/>
            <person name="Hiltunen Thoren M."/>
            <person name="Johannesson H."/>
        </authorList>
    </citation>
    <scope>NUCLEOTIDE SEQUENCE</scope>
    <source>
        <strain evidence="8">PSN324</strain>
    </source>
</reference>
<evidence type="ECO:0000256" key="1">
    <source>
        <dbReference type="ARBA" id="ARBA00004123"/>
    </source>
</evidence>
<dbReference type="AlphaFoldDB" id="A0AAV9HG79"/>
<organism evidence="8 9">
    <name type="scientific">Cladorrhinum samala</name>
    <dbReference type="NCBI Taxonomy" id="585594"/>
    <lineage>
        <taxon>Eukaryota</taxon>
        <taxon>Fungi</taxon>
        <taxon>Dikarya</taxon>
        <taxon>Ascomycota</taxon>
        <taxon>Pezizomycotina</taxon>
        <taxon>Sordariomycetes</taxon>
        <taxon>Sordariomycetidae</taxon>
        <taxon>Sordariales</taxon>
        <taxon>Podosporaceae</taxon>
        <taxon>Cladorrhinum</taxon>
    </lineage>
</organism>
<evidence type="ECO:0000256" key="5">
    <source>
        <dbReference type="SAM" id="Coils"/>
    </source>
</evidence>
<evidence type="ECO:0000313" key="8">
    <source>
        <dbReference type="EMBL" id="KAK4459655.1"/>
    </source>
</evidence>
<feature type="region of interest" description="Disordered" evidence="6">
    <location>
        <begin position="438"/>
        <end position="503"/>
    </location>
</feature>
<evidence type="ECO:0000256" key="4">
    <source>
        <dbReference type="ARBA" id="ARBA00023242"/>
    </source>
</evidence>
<evidence type="ECO:0000256" key="3">
    <source>
        <dbReference type="ARBA" id="ARBA00022553"/>
    </source>
</evidence>
<accession>A0AAV9HG79</accession>
<name>A0AAV9HG79_9PEZI</name>
<feature type="compositionally biased region" description="Basic and acidic residues" evidence="6">
    <location>
        <begin position="42"/>
        <end position="66"/>
    </location>
</feature>
<evidence type="ECO:0000256" key="2">
    <source>
        <dbReference type="ARBA" id="ARBA00010979"/>
    </source>
</evidence>
<reference evidence="8" key="2">
    <citation type="submission" date="2023-06" db="EMBL/GenBank/DDBJ databases">
        <authorList>
            <consortium name="Lawrence Berkeley National Laboratory"/>
            <person name="Mondo S.J."/>
            <person name="Hensen N."/>
            <person name="Bonometti L."/>
            <person name="Westerberg I."/>
            <person name="Brannstrom I.O."/>
            <person name="Guillou S."/>
            <person name="Cros-Aarteil S."/>
            <person name="Calhoun S."/>
            <person name="Haridas S."/>
            <person name="Kuo A."/>
            <person name="Pangilinan J."/>
            <person name="Riley R."/>
            <person name="Labutti K."/>
            <person name="Andreopoulos B."/>
            <person name="Lipzen A."/>
            <person name="Chen C."/>
            <person name="Yanf M."/>
            <person name="Daum C."/>
            <person name="Ng V."/>
            <person name="Clum A."/>
            <person name="Steindorff A."/>
            <person name="Ohm R."/>
            <person name="Martin F."/>
            <person name="Silar P."/>
            <person name="Natvig D."/>
            <person name="Lalanne C."/>
            <person name="Gautier V."/>
            <person name="Ament-Velasquez S.L."/>
            <person name="Kruys A."/>
            <person name="Hutchinson M.I."/>
            <person name="Powell A.J."/>
            <person name="Barry K."/>
            <person name="Miller A.N."/>
            <person name="Grigoriev I.V."/>
            <person name="Debuchy R."/>
            <person name="Gladieux P."/>
            <person name="Thoren M.H."/>
            <person name="Johannesson H."/>
        </authorList>
    </citation>
    <scope>NUCLEOTIDE SEQUENCE</scope>
    <source>
        <strain evidence="8">PSN324</strain>
    </source>
</reference>
<proteinExistence type="inferred from homology"/>